<dbReference type="Pfam" id="PF09388">
    <property type="entry name" value="SpoOE-like"/>
    <property type="match status" value="1"/>
</dbReference>
<dbReference type="AlphaFoldDB" id="A0AAE3L2Y9"/>
<dbReference type="RefSeq" id="WP_257532031.1">
    <property type="nucleotide sequence ID" value="NZ_JANKAS010000010.1"/>
</dbReference>
<dbReference type="InterPro" id="IPR018540">
    <property type="entry name" value="Spo0E-like"/>
</dbReference>
<dbReference type="EMBL" id="JANKAS010000010">
    <property type="protein sequence ID" value="MCR1899549.1"/>
    <property type="molecule type" value="Genomic_DNA"/>
</dbReference>
<dbReference type="InterPro" id="IPR036638">
    <property type="entry name" value="HLH_DNA-bd_sf"/>
</dbReference>
<reference evidence="1" key="1">
    <citation type="submission" date="2022-07" db="EMBL/GenBank/DDBJ databases">
        <title>Enhanced cultured diversity of the mouse gut microbiota enables custom-made synthetic communities.</title>
        <authorList>
            <person name="Afrizal A."/>
        </authorList>
    </citation>
    <scope>NUCLEOTIDE SEQUENCE</scope>
    <source>
        <strain evidence="1">DSM 28593</strain>
    </source>
</reference>
<evidence type="ECO:0000313" key="1">
    <source>
        <dbReference type="EMBL" id="MCR1899549.1"/>
    </source>
</evidence>
<name>A0AAE3L2Y9_9FIRM</name>
<gene>
    <name evidence="1" type="ORF">NSA47_11180</name>
</gene>
<dbReference type="Proteomes" id="UP001205748">
    <property type="component" value="Unassembled WGS sequence"/>
</dbReference>
<sequence>MNQMKKLQENREMLYHLISNSPLKNEEVYKQSCVLDELIVQYMKKQISAQKI</sequence>
<organism evidence="1 2">
    <name type="scientific">Irregularibacter muris</name>
    <dbReference type="NCBI Taxonomy" id="1796619"/>
    <lineage>
        <taxon>Bacteria</taxon>
        <taxon>Bacillati</taxon>
        <taxon>Bacillota</taxon>
        <taxon>Clostridia</taxon>
        <taxon>Eubacteriales</taxon>
        <taxon>Eubacteriaceae</taxon>
        <taxon>Irregularibacter</taxon>
    </lineage>
</organism>
<dbReference type="GO" id="GO:0046983">
    <property type="term" value="F:protein dimerization activity"/>
    <property type="evidence" value="ECO:0007669"/>
    <property type="project" value="InterPro"/>
</dbReference>
<proteinExistence type="predicted"/>
<accession>A0AAE3L2Y9</accession>
<dbReference type="Gene3D" id="4.10.280.10">
    <property type="entry name" value="Helix-loop-helix DNA-binding domain"/>
    <property type="match status" value="1"/>
</dbReference>
<dbReference type="InterPro" id="IPR037208">
    <property type="entry name" value="Spo0E-like_sf"/>
</dbReference>
<dbReference type="SUPFAM" id="SSF140500">
    <property type="entry name" value="BAS1536-like"/>
    <property type="match status" value="1"/>
</dbReference>
<dbReference type="GO" id="GO:0043937">
    <property type="term" value="P:regulation of sporulation"/>
    <property type="evidence" value="ECO:0007669"/>
    <property type="project" value="InterPro"/>
</dbReference>
<keyword evidence="2" id="KW-1185">Reference proteome</keyword>
<protein>
    <submittedName>
        <fullName evidence="1">Aspartyl-phosphate phosphatase Spo0E family protein</fullName>
    </submittedName>
</protein>
<evidence type="ECO:0000313" key="2">
    <source>
        <dbReference type="Proteomes" id="UP001205748"/>
    </source>
</evidence>
<comment type="caution">
    <text evidence="1">The sequence shown here is derived from an EMBL/GenBank/DDBJ whole genome shotgun (WGS) entry which is preliminary data.</text>
</comment>